<protein>
    <submittedName>
        <fullName evidence="2">Uncharacterized protein</fullName>
    </submittedName>
</protein>
<accession>A0A0F9FKQ7</accession>
<comment type="caution">
    <text evidence="2">The sequence shown here is derived from an EMBL/GenBank/DDBJ whole genome shotgun (WGS) entry which is preliminary data.</text>
</comment>
<gene>
    <name evidence="2" type="ORF">LCGC14_1939320</name>
</gene>
<organism evidence="2">
    <name type="scientific">marine sediment metagenome</name>
    <dbReference type="NCBI Taxonomy" id="412755"/>
    <lineage>
        <taxon>unclassified sequences</taxon>
        <taxon>metagenomes</taxon>
        <taxon>ecological metagenomes</taxon>
    </lineage>
</organism>
<proteinExistence type="predicted"/>
<feature type="compositionally biased region" description="Low complexity" evidence="1">
    <location>
        <begin position="22"/>
        <end position="32"/>
    </location>
</feature>
<feature type="compositionally biased region" description="Basic and acidic residues" evidence="1">
    <location>
        <begin position="38"/>
        <end position="51"/>
    </location>
</feature>
<evidence type="ECO:0000256" key="1">
    <source>
        <dbReference type="SAM" id="MobiDB-lite"/>
    </source>
</evidence>
<reference evidence="2" key="1">
    <citation type="journal article" date="2015" name="Nature">
        <title>Complex archaea that bridge the gap between prokaryotes and eukaryotes.</title>
        <authorList>
            <person name="Spang A."/>
            <person name="Saw J.H."/>
            <person name="Jorgensen S.L."/>
            <person name="Zaremba-Niedzwiedzka K."/>
            <person name="Martijn J."/>
            <person name="Lind A.E."/>
            <person name="van Eijk R."/>
            <person name="Schleper C."/>
            <person name="Guy L."/>
            <person name="Ettema T.J."/>
        </authorList>
    </citation>
    <scope>NUCLEOTIDE SEQUENCE</scope>
</reference>
<dbReference type="AlphaFoldDB" id="A0A0F9FKQ7"/>
<feature type="region of interest" description="Disordered" evidence="1">
    <location>
        <begin position="209"/>
        <end position="251"/>
    </location>
</feature>
<dbReference type="EMBL" id="LAZR01020961">
    <property type="protein sequence ID" value="KKL86979.1"/>
    <property type="molecule type" value="Genomic_DNA"/>
</dbReference>
<evidence type="ECO:0000313" key="2">
    <source>
        <dbReference type="EMBL" id="KKL86979.1"/>
    </source>
</evidence>
<feature type="region of interest" description="Disordered" evidence="1">
    <location>
        <begin position="1"/>
        <end position="51"/>
    </location>
</feature>
<name>A0A0F9FKQ7_9ZZZZ</name>
<feature type="compositionally biased region" description="Basic and acidic residues" evidence="1">
    <location>
        <begin position="209"/>
        <end position="223"/>
    </location>
</feature>
<sequence>MADPVIADPKAEASPGEGGEFGSSPEPSSSPSVADRLAMSEDERKALPDDQRAVSLDDLATHVQESNTVAVAAAHTAERKRAADQAAVQADTDRANVDKQQDANYANELDKRLEDVSETVREEAKTELAGNRDRYGRGLSFRKAQTREVLATEILTEHYNPMLEALRSAGHEVFTDNLTERVAQHGQNFLLAAVEYGKSLSTDAAYARGKEEAERDARIKRGQDGAPEGSNGRGGDPRGADSYDLSKPGEGRKMAVDAIRVALKTTS</sequence>